<keyword evidence="5 7" id="KW-1133">Transmembrane helix</keyword>
<comment type="subcellular location">
    <subcellularLocation>
        <location evidence="1 7">Cell membrane</location>
        <topology evidence="1 7">Multi-pass membrane protein</topology>
    </subcellularLocation>
</comment>
<accession>A0AAX3N1F8</accession>
<keyword evidence="4 7" id="KW-0812">Transmembrane</keyword>
<dbReference type="EMBL" id="CP118108">
    <property type="protein sequence ID" value="WDI02246.1"/>
    <property type="molecule type" value="Genomic_DNA"/>
</dbReference>
<dbReference type="EMBL" id="CP118101">
    <property type="protein sequence ID" value="WDH82499.1"/>
    <property type="molecule type" value="Genomic_DNA"/>
</dbReference>
<evidence type="ECO:0000256" key="6">
    <source>
        <dbReference type="ARBA" id="ARBA00023136"/>
    </source>
</evidence>
<dbReference type="InterPro" id="IPR000515">
    <property type="entry name" value="MetI-like"/>
</dbReference>
<evidence type="ECO:0000313" key="10">
    <source>
        <dbReference type="EMBL" id="WDI02246.1"/>
    </source>
</evidence>
<evidence type="ECO:0000256" key="4">
    <source>
        <dbReference type="ARBA" id="ARBA00022692"/>
    </source>
</evidence>
<feature type="transmembrane region" description="Helical" evidence="7">
    <location>
        <begin position="73"/>
        <end position="95"/>
    </location>
</feature>
<proteinExistence type="inferred from homology"/>
<dbReference type="GO" id="GO:0055085">
    <property type="term" value="P:transmembrane transport"/>
    <property type="evidence" value="ECO:0007669"/>
    <property type="project" value="InterPro"/>
</dbReference>
<dbReference type="PANTHER" id="PTHR43744:SF12">
    <property type="entry name" value="ABC TRANSPORTER PERMEASE PROTEIN MG189-RELATED"/>
    <property type="match status" value="1"/>
</dbReference>
<feature type="transmembrane region" description="Helical" evidence="7">
    <location>
        <begin position="242"/>
        <end position="261"/>
    </location>
</feature>
<comment type="similarity">
    <text evidence="7">Belongs to the binding-protein-dependent transport system permease family.</text>
</comment>
<dbReference type="Proteomes" id="UP001220962">
    <property type="component" value="Chromosome"/>
</dbReference>
<gene>
    <name evidence="9" type="ORF">PUW23_24140</name>
    <name evidence="10" type="ORF">PUW25_24130</name>
</gene>
<evidence type="ECO:0000313" key="11">
    <source>
        <dbReference type="Proteomes" id="UP001220962"/>
    </source>
</evidence>
<dbReference type="Gene3D" id="1.10.3720.10">
    <property type="entry name" value="MetI-like"/>
    <property type="match status" value="1"/>
</dbReference>
<evidence type="ECO:0000313" key="12">
    <source>
        <dbReference type="Proteomes" id="UP001221519"/>
    </source>
</evidence>
<dbReference type="CDD" id="cd06261">
    <property type="entry name" value="TM_PBP2"/>
    <property type="match status" value="1"/>
</dbReference>
<evidence type="ECO:0000259" key="8">
    <source>
        <dbReference type="PROSITE" id="PS50928"/>
    </source>
</evidence>
<keyword evidence="2 7" id="KW-0813">Transport</keyword>
<organism evidence="9 11">
    <name type="scientific">Paenibacillus urinalis</name>
    <dbReference type="NCBI Taxonomy" id="521520"/>
    <lineage>
        <taxon>Bacteria</taxon>
        <taxon>Bacillati</taxon>
        <taxon>Bacillota</taxon>
        <taxon>Bacilli</taxon>
        <taxon>Bacillales</taxon>
        <taxon>Paenibacillaceae</taxon>
        <taxon>Paenibacillus</taxon>
    </lineage>
</organism>
<dbReference type="PANTHER" id="PTHR43744">
    <property type="entry name" value="ABC TRANSPORTER PERMEASE PROTEIN MG189-RELATED-RELATED"/>
    <property type="match status" value="1"/>
</dbReference>
<keyword evidence="6 7" id="KW-0472">Membrane</keyword>
<feature type="transmembrane region" description="Helical" evidence="7">
    <location>
        <begin position="138"/>
        <end position="161"/>
    </location>
</feature>
<dbReference type="InterPro" id="IPR035906">
    <property type="entry name" value="MetI-like_sf"/>
</dbReference>
<evidence type="ECO:0000313" key="9">
    <source>
        <dbReference type="EMBL" id="WDH82499.1"/>
    </source>
</evidence>
<evidence type="ECO:0000256" key="1">
    <source>
        <dbReference type="ARBA" id="ARBA00004651"/>
    </source>
</evidence>
<evidence type="ECO:0000256" key="5">
    <source>
        <dbReference type="ARBA" id="ARBA00022989"/>
    </source>
</evidence>
<evidence type="ECO:0000256" key="3">
    <source>
        <dbReference type="ARBA" id="ARBA00022475"/>
    </source>
</evidence>
<evidence type="ECO:0000256" key="2">
    <source>
        <dbReference type="ARBA" id="ARBA00022448"/>
    </source>
</evidence>
<feature type="domain" description="ABC transmembrane type-1" evidence="8">
    <location>
        <begin position="70"/>
        <end position="261"/>
    </location>
</feature>
<sequence length="276" mass="31098">MKKSRSRTNWLVTLLVAMGTIVILFPLYMTLTIAIKNPEQMRQSVFSFPADIQWDNFSRAIEMTGFFNALGNSAIVTISTVVLTLLTNSLVAYAIARNMNHKFFKGLYFYFVSAMFIPFQIIMLPVVKLTSNLGMTNLVGLILLHTVYGLAFNVFIYVAYIRSIPTALEEAAKVDGATTWGTFWRIIFPLLAPMSATVGILTCLSTYNDFLLPLIMISDQDQYTLPLVQYIFQGQFNTDFNLAFASYLMAMLPMIIIYLFAQKWIINGVTQGSVKA</sequence>
<keyword evidence="12" id="KW-1185">Reference proteome</keyword>
<feature type="transmembrane region" description="Helical" evidence="7">
    <location>
        <begin position="12"/>
        <end position="35"/>
    </location>
</feature>
<feature type="transmembrane region" description="Helical" evidence="7">
    <location>
        <begin position="182"/>
        <end position="207"/>
    </location>
</feature>
<dbReference type="SUPFAM" id="SSF161098">
    <property type="entry name" value="MetI-like"/>
    <property type="match status" value="1"/>
</dbReference>
<dbReference type="Pfam" id="PF00528">
    <property type="entry name" value="BPD_transp_1"/>
    <property type="match status" value="1"/>
</dbReference>
<evidence type="ECO:0000256" key="7">
    <source>
        <dbReference type="RuleBase" id="RU363032"/>
    </source>
</evidence>
<feature type="transmembrane region" description="Helical" evidence="7">
    <location>
        <begin position="107"/>
        <end position="126"/>
    </location>
</feature>
<dbReference type="GO" id="GO:0005886">
    <property type="term" value="C:plasma membrane"/>
    <property type="evidence" value="ECO:0007669"/>
    <property type="project" value="UniProtKB-SubCell"/>
</dbReference>
<name>A0AAX3N1F8_9BACL</name>
<dbReference type="PROSITE" id="PS50928">
    <property type="entry name" value="ABC_TM1"/>
    <property type="match status" value="1"/>
</dbReference>
<keyword evidence="3" id="KW-1003">Cell membrane</keyword>
<dbReference type="Proteomes" id="UP001221519">
    <property type="component" value="Chromosome"/>
</dbReference>
<reference evidence="9 12" key="1">
    <citation type="submission" date="2023-02" db="EMBL/GenBank/DDBJ databases">
        <title>Pathogen: clinical or host-associated sample.</title>
        <authorList>
            <person name="Hergert J."/>
            <person name="Casey R."/>
            <person name="Wagner J."/>
            <person name="Young E.L."/>
            <person name="Oakeson K.F."/>
        </authorList>
    </citation>
    <scope>NUCLEOTIDE SEQUENCE</scope>
    <source>
        <strain evidence="10 12">2022CK-00829</strain>
        <strain evidence="9">2022CK-00830</strain>
    </source>
</reference>
<protein>
    <submittedName>
        <fullName evidence="9">Carbohydrate ABC transporter permease</fullName>
    </submittedName>
</protein>
<dbReference type="AlphaFoldDB" id="A0AAX3N1F8"/>
<dbReference type="RefSeq" id="WP_047912735.1">
    <property type="nucleotide sequence ID" value="NZ_CP118101.1"/>
</dbReference>